<proteinExistence type="predicted"/>
<evidence type="ECO:0000313" key="1">
    <source>
        <dbReference type="EMBL" id="KAJ9660697.1"/>
    </source>
</evidence>
<keyword evidence="2" id="KW-1185">Reference proteome</keyword>
<gene>
    <name evidence="1" type="ORF">H2198_002440</name>
</gene>
<comment type="caution">
    <text evidence="1">The sequence shown here is derived from an EMBL/GenBank/DDBJ whole genome shotgun (WGS) entry which is preliminary data.</text>
</comment>
<evidence type="ECO:0000313" key="2">
    <source>
        <dbReference type="Proteomes" id="UP001172386"/>
    </source>
</evidence>
<sequence>MLRDKLKNKQTQVVLFSSTAIALYGYDQGMMSLINTNYNYLDTMGISETSPMVGIIVSVYYLGCALGAVIASKFADWKGRRPGVFVCVATASVGNLIMFFAGMGPPHNALAVMIAGRIIMGLGVGGLDAVVPVYTSELSEDNARGRALAQEFQANIFGLNMAFITNVIVTHQLGKHNQWAWRSPIMIMQVYPILLFSGTTLLPETPRWLVLDGKNNKAKESIAKVFGKSQVEDRIKELTEAHQVEERKGMVSYADMLIPGRTQWHPTVVTIMGQVNQALTGYGAVSVYGPQIFGLLGFGVTDAEYLTLGNYIFYFCMMTFAWILIERKGRRWLLVTGAFWLSISFALLCLLGGLAMSSQNGTITTSIPLLATGIPGTVILYLATAVFGIGWLVPPWLIPTEIYPSSARAQGAAVSVVVWGFANFAVTLLTPILFNNLDYWLFLIFAATNAIAGLWTFEYCPESGTRTFEENQEFFKKAADEGTWSVRKVAGGEYRKLPDAKGDEDGTGENVRQQGKKDGIKDGEREPLLERPT</sequence>
<accession>A0ACC3AEA9</accession>
<organism evidence="1 2">
    <name type="scientific">Neophaeococcomyces mojaviensis</name>
    <dbReference type="NCBI Taxonomy" id="3383035"/>
    <lineage>
        <taxon>Eukaryota</taxon>
        <taxon>Fungi</taxon>
        <taxon>Dikarya</taxon>
        <taxon>Ascomycota</taxon>
        <taxon>Pezizomycotina</taxon>
        <taxon>Eurotiomycetes</taxon>
        <taxon>Chaetothyriomycetidae</taxon>
        <taxon>Chaetothyriales</taxon>
        <taxon>Chaetothyriales incertae sedis</taxon>
        <taxon>Neophaeococcomyces</taxon>
    </lineage>
</organism>
<protein>
    <submittedName>
        <fullName evidence="1">Uncharacterized protein</fullName>
    </submittedName>
</protein>
<reference evidence="1" key="1">
    <citation type="submission" date="2022-10" db="EMBL/GenBank/DDBJ databases">
        <title>Culturing micro-colonial fungi from biological soil crusts in the Mojave desert and describing Neophaeococcomyces mojavensis, and introducing the new genera and species Taxawa tesnikishii.</title>
        <authorList>
            <person name="Kurbessoian T."/>
            <person name="Stajich J.E."/>
        </authorList>
    </citation>
    <scope>NUCLEOTIDE SEQUENCE</scope>
    <source>
        <strain evidence="1">JES_112</strain>
    </source>
</reference>
<name>A0ACC3AEA9_9EURO</name>
<dbReference type="Proteomes" id="UP001172386">
    <property type="component" value="Unassembled WGS sequence"/>
</dbReference>
<dbReference type="EMBL" id="JAPDRQ010000029">
    <property type="protein sequence ID" value="KAJ9660697.1"/>
    <property type="molecule type" value="Genomic_DNA"/>
</dbReference>